<protein>
    <submittedName>
        <fullName evidence="3">Uncharacterized protein</fullName>
    </submittedName>
</protein>
<dbReference type="Proteomes" id="UP000037395">
    <property type="component" value="Unassembled WGS sequence"/>
</dbReference>
<evidence type="ECO:0000313" key="4">
    <source>
        <dbReference type="Proteomes" id="UP000037395"/>
    </source>
</evidence>
<reference evidence="2" key="5">
    <citation type="submission" date="2020-09" db="EMBL/GenBank/DDBJ databases">
        <authorList>
            <person name="Sun Q."/>
            <person name="Ohkuma M."/>
        </authorList>
    </citation>
    <scope>NUCLEOTIDE SEQUENCE</scope>
    <source>
        <strain evidence="2">JCM 4434</strain>
    </source>
</reference>
<gene>
    <name evidence="2" type="ORF">GCM10010502_69220</name>
    <name evidence="3" type="ORF">HS99_0018485</name>
</gene>
<accession>A0A1E7NEL0</accession>
<reference evidence="4" key="3">
    <citation type="submission" date="2016-08" db="EMBL/GenBank/DDBJ databases">
        <title>Sequencing, assembly and comparative genomics of S. aureofaciens ATCC 10762.</title>
        <authorList>
            <person name="Gradnigo J.S."/>
            <person name="Johnson N."/>
            <person name="Somerville G.A."/>
        </authorList>
    </citation>
    <scope>NUCLEOTIDE SEQUENCE [LARGE SCALE GENOMIC DNA]</scope>
    <source>
        <strain evidence="4">ATCC 10762 / DSM 40127 / CCM 3239 / JCM 4008 / LMG 5968 / NBRC 12843 / NCIMB 8234 / A-377</strain>
    </source>
</reference>
<evidence type="ECO:0000313" key="2">
    <source>
        <dbReference type="EMBL" id="GGV04611.1"/>
    </source>
</evidence>
<feature type="chain" id="PRO_5015064175" evidence="1">
    <location>
        <begin position="30"/>
        <end position="156"/>
    </location>
</feature>
<comment type="caution">
    <text evidence="3">The sequence shown here is derived from an EMBL/GenBank/DDBJ whole genome shotgun (WGS) entry which is preliminary data.</text>
</comment>
<dbReference type="AlphaFoldDB" id="A0A1E7NEL0"/>
<feature type="signal peptide" evidence="1">
    <location>
        <begin position="1"/>
        <end position="29"/>
    </location>
</feature>
<evidence type="ECO:0000313" key="3">
    <source>
        <dbReference type="EMBL" id="OEV39078.1"/>
    </source>
</evidence>
<dbReference type="EMBL" id="JPRF03000002">
    <property type="protein sequence ID" value="OEV39078.1"/>
    <property type="molecule type" value="Genomic_DNA"/>
</dbReference>
<dbReference type="Proteomes" id="UP000610124">
    <property type="component" value="Unassembled WGS sequence"/>
</dbReference>
<dbReference type="OrthoDB" id="5190759at2"/>
<reference evidence="3" key="4">
    <citation type="submission" date="2016-08" db="EMBL/GenBank/DDBJ databases">
        <title>Sequencing, Assembly and Comparative Genomics of S. aureofaciens ATCC 10762.</title>
        <authorList>
            <person name="Gradnigo J.S."/>
            <person name="Johnson N."/>
            <person name="Somerville G.A."/>
        </authorList>
    </citation>
    <scope>NUCLEOTIDE SEQUENCE [LARGE SCALE GENOMIC DNA]</scope>
    <source>
        <strain evidence="3">ATCC 10762</strain>
    </source>
</reference>
<organism evidence="3 4">
    <name type="scientific">Kitasatospora aureofaciens</name>
    <name type="common">Streptomyces aureofaciens</name>
    <dbReference type="NCBI Taxonomy" id="1894"/>
    <lineage>
        <taxon>Bacteria</taxon>
        <taxon>Bacillati</taxon>
        <taxon>Actinomycetota</taxon>
        <taxon>Actinomycetes</taxon>
        <taxon>Kitasatosporales</taxon>
        <taxon>Streptomycetaceae</taxon>
        <taxon>Kitasatospora</taxon>
    </lineage>
</organism>
<dbReference type="GeneID" id="97489801"/>
<keyword evidence="1" id="KW-0732">Signal</keyword>
<sequence>MKLNTIRKMVAAGALALGLVGVADTQAMATTYSSAFDGRYLYLTGSPVEGGGSACSSRQIYLAAGDYVWGMVTDQGDDTATIAGDGIYRSFDMNSPGVRSIYLAAGTYSWNDCITQHNGYYSMTSTLDAGYGPATLYASNIYLASGGYTVGSLLEH</sequence>
<keyword evidence="4" id="KW-1185">Reference proteome</keyword>
<dbReference type="KEGG" id="kau:B6264_30775"/>
<name>A0A1E7NEL0_KITAU</name>
<dbReference type="RefSeq" id="WP_030557128.1">
    <property type="nucleotide sequence ID" value="NZ_BMUB01000033.1"/>
</dbReference>
<proteinExistence type="predicted"/>
<reference evidence="3 4" key="2">
    <citation type="submission" date="2014-07" db="EMBL/GenBank/DDBJ databases">
        <authorList>
            <person name="Zhang J.E."/>
            <person name="Yang H."/>
            <person name="Guo J."/>
            <person name="Deng Z."/>
            <person name="Luo H."/>
            <person name="Luo M."/>
            <person name="Zhao B."/>
        </authorList>
    </citation>
    <scope>NUCLEOTIDE SEQUENCE [LARGE SCALE GENOMIC DNA]</scope>
    <source>
        <strain evidence="3">ATCC 10762</strain>
        <strain evidence="4">ATCC 10762 / DSM 40127 / CCM 3239 / JCM 4008 / LMG 5968 / NBRC 12843 / NCIMB 8234 / A-377</strain>
    </source>
</reference>
<dbReference type="EMBL" id="BMUB01000033">
    <property type="protein sequence ID" value="GGV04611.1"/>
    <property type="molecule type" value="Genomic_DNA"/>
</dbReference>
<accession>A0A8H9HZ05</accession>
<evidence type="ECO:0000256" key="1">
    <source>
        <dbReference type="SAM" id="SignalP"/>
    </source>
</evidence>
<reference evidence="2" key="1">
    <citation type="journal article" date="2014" name="Int. J. Syst. Evol. Microbiol.">
        <title>Complete genome sequence of Corynebacterium casei LMG S-19264T (=DSM 44701T), isolated from a smear-ripened cheese.</title>
        <authorList>
            <consortium name="US DOE Joint Genome Institute (JGI-PGF)"/>
            <person name="Walter F."/>
            <person name="Albersmeier A."/>
            <person name="Kalinowski J."/>
            <person name="Ruckert C."/>
        </authorList>
    </citation>
    <scope>NUCLEOTIDE SEQUENCE</scope>
    <source>
        <strain evidence="2">JCM 4434</strain>
    </source>
</reference>